<dbReference type="Gene3D" id="3.40.50.720">
    <property type="entry name" value="NAD(P)-binding Rossmann-like Domain"/>
    <property type="match status" value="1"/>
</dbReference>
<dbReference type="NCBIfam" id="NF005559">
    <property type="entry name" value="PRK07231.1"/>
    <property type="match status" value="1"/>
</dbReference>
<name>A0A4R8LL85_9BACL</name>
<dbReference type="PANTHER" id="PTHR43639">
    <property type="entry name" value="OXIDOREDUCTASE, SHORT-CHAIN DEHYDROGENASE/REDUCTASE FAMILY (AFU_ORTHOLOGUE AFUA_5G02870)"/>
    <property type="match status" value="1"/>
</dbReference>
<sequence length="258" mass="27580">MSLRGKVALVTGAGTGIGRGVSIELARQGALVAINHFDRAEDAHTTLKMVHEANSDGLIVQADVAEPDQVKAMVEQVGERYGRIDILVNNAATQPNLGLMDYDDASYDRVISVNLLGYLNCIQAVVPVMKAQKQGRIVCMSSVHAKRPTDFDAVYAMSKGGIKMLVRESAIELAQYGITVNMIEPGAVQVGRKSGNPRPIVPPDQVTAESRRRGARKFPLGRIGIPSDIGHIVCFLASDEAEFITGAAIRADGGSMLL</sequence>
<dbReference type="OrthoDB" id="9803333at2"/>
<dbReference type="Pfam" id="PF13561">
    <property type="entry name" value="adh_short_C2"/>
    <property type="match status" value="1"/>
</dbReference>
<dbReference type="PANTHER" id="PTHR43639:SF1">
    <property type="entry name" value="SHORT-CHAIN DEHYDROGENASE_REDUCTASE FAMILY PROTEIN"/>
    <property type="match status" value="1"/>
</dbReference>
<evidence type="ECO:0000313" key="3">
    <source>
        <dbReference type="EMBL" id="TDY45294.1"/>
    </source>
</evidence>
<dbReference type="SUPFAM" id="SSF51735">
    <property type="entry name" value="NAD(P)-binding Rossmann-fold domains"/>
    <property type="match status" value="1"/>
</dbReference>
<reference evidence="3 4" key="1">
    <citation type="submission" date="2019-03" db="EMBL/GenBank/DDBJ databases">
        <title>Genomic Encyclopedia of Type Strains, Phase IV (KMG-IV): sequencing the most valuable type-strain genomes for metagenomic binning, comparative biology and taxonomic classification.</title>
        <authorList>
            <person name="Goeker M."/>
        </authorList>
    </citation>
    <scope>NUCLEOTIDE SEQUENCE [LARGE SCALE GENOMIC DNA]</scope>
    <source>
        <strain evidence="3 4">DSM 17974</strain>
    </source>
</reference>
<dbReference type="EMBL" id="SORF01000008">
    <property type="protein sequence ID" value="TDY45294.1"/>
    <property type="molecule type" value="Genomic_DNA"/>
</dbReference>
<comment type="similarity">
    <text evidence="1">Belongs to the short-chain dehydrogenases/reductases (SDR) family.</text>
</comment>
<dbReference type="PRINTS" id="PR00080">
    <property type="entry name" value="SDRFAMILY"/>
</dbReference>
<dbReference type="InterPro" id="IPR036291">
    <property type="entry name" value="NAD(P)-bd_dom_sf"/>
</dbReference>
<evidence type="ECO:0000313" key="4">
    <source>
        <dbReference type="Proteomes" id="UP000294581"/>
    </source>
</evidence>
<proteinExistence type="inferred from homology"/>
<dbReference type="AlphaFoldDB" id="A0A4R8LL85"/>
<evidence type="ECO:0000256" key="1">
    <source>
        <dbReference type="ARBA" id="ARBA00006484"/>
    </source>
</evidence>
<dbReference type="CDD" id="cd05233">
    <property type="entry name" value="SDR_c"/>
    <property type="match status" value="1"/>
</dbReference>
<dbReference type="GO" id="GO:0016491">
    <property type="term" value="F:oxidoreductase activity"/>
    <property type="evidence" value="ECO:0007669"/>
    <property type="project" value="UniProtKB-KW"/>
</dbReference>
<dbReference type="PRINTS" id="PR00081">
    <property type="entry name" value="GDHRDH"/>
</dbReference>
<evidence type="ECO:0000256" key="2">
    <source>
        <dbReference type="ARBA" id="ARBA00023002"/>
    </source>
</evidence>
<comment type="caution">
    <text evidence="3">The sequence shown here is derived from an EMBL/GenBank/DDBJ whole genome shotgun (WGS) entry which is preliminary data.</text>
</comment>
<protein>
    <submittedName>
        <fullName evidence="3">Glucose 1-dehydrogenase</fullName>
    </submittedName>
</protein>
<dbReference type="InterPro" id="IPR002347">
    <property type="entry name" value="SDR_fam"/>
</dbReference>
<dbReference type="GO" id="GO:0008206">
    <property type="term" value="P:bile acid metabolic process"/>
    <property type="evidence" value="ECO:0007669"/>
    <property type="project" value="UniProtKB-ARBA"/>
</dbReference>
<organism evidence="3 4">
    <name type="scientific">Alicyclobacillus sacchari</name>
    <dbReference type="NCBI Taxonomy" id="392010"/>
    <lineage>
        <taxon>Bacteria</taxon>
        <taxon>Bacillati</taxon>
        <taxon>Bacillota</taxon>
        <taxon>Bacilli</taxon>
        <taxon>Bacillales</taxon>
        <taxon>Alicyclobacillaceae</taxon>
        <taxon>Alicyclobacillus</taxon>
    </lineage>
</organism>
<keyword evidence="4" id="KW-1185">Reference proteome</keyword>
<keyword evidence="2" id="KW-0560">Oxidoreductase</keyword>
<accession>A0A4R8LL85</accession>
<gene>
    <name evidence="3" type="ORF">C7445_108118</name>
</gene>
<dbReference type="Proteomes" id="UP000294581">
    <property type="component" value="Unassembled WGS sequence"/>
</dbReference>
<dbReference type="FunFam" id="3.40.50.720:FF:000084">
    <property type="entry name" value="Short-chain dehydrogenase reductase"/>
    <property type="match status" value="1"/>
</dbReference>